<dbReference type="EMBL" id="CH954177">
    <property type="protein sequence ID" value="KQS70459.1"/>
    <property type="molecule type" value="Genomic_DNA"/>
</dbReference>
<reference evidence="3 4" key="2">
    <citation type="journal article" date="2008" name="Bioinformatics">
        <title>Assembly reconciliation.</title>
        <authorList>
            <person name="Zimin A.V."/>
            <person name="Smith D.R."/>
            <person name="Sutton G."/>
            <person name="Yorke J.A."/>
        </authorList>
    </citation>
    <scope>NUCLEOTIDE SEQUENCE [LARGE SCALE GENOMIC DNA]</scope>
    <source>
        <strain evidence="3 4">TSC#14021-0224.01</strain>
    </source>
</reference>
<dbReference type="Proteomes" id="UP000008711">
    <property type="component" value="Unassembled WGS sequence"/>
</dbReference>
<dbReference type="AlphaFoldDB" id="A0A0Q5WJ98"/>
<keyword evidence="2" id="KW-0472">Membrane</keyword>
<sequence>MTYEIASCDEDAHLCRQLETVNYTETVTRPIEDYGSFAKYFKELRISAGKKNVTLTKLEEKEVCCPGFEKSSDEKCVPIPPTTTMETTSTTKTKHLTESESSSLQTHSTGQENAVKPVTKSINIPKYLIFAICIGIGALIIVIAVVITLRIRQKRRLRFYTDSRIVKFNCDMQSALL</sequence>
<evidence type="ECO:0008006" key="5">
    <source>
        <dbReference type="Google" id="ProtNLM"/>
    </source>
</evidence>
<keyword evidence="2" id="KW-1133">Transmembrane helix</keyword>
<evidence type="ECO:0000256" key="1">
    <source>
        <dbReference type="SAM" id="MobiDB-lite"/>
    </source>
</evidence>
<organism evidence="3 4">
    <name type="scientific">Drosophila erecta</name>
    <name type="common">Fruit fly</name>
    <dbReference type="NCBI Taxonomy" id="7220"/>
    <lineage>
        <taxon>Eukaryota</taxon>
        <taxon>Metazoa</taxon>
        <taxon>Ecdysozoa</taxon>
        <taxon>Arthropoda</taxon>
        <taxon>Hexapoda</taxon>
        <taxon>Insecta</taxon>
        <taxon>Pterygota</taxon>
        <taxon>Neoptera</taxon>
        <taxon>Endopterygota</taxon>
        <taxon>Diptera</taxon>
        <taxon>Brachycera</taxon>
        <taxon>Muscomorpha</taxon>
        <taxon>Ephydroidea</taxon>
        <taxon>Drosophilidae</taxon>
        <taxon>Drosophila</taxon>
        <taxon>Sophophora</taxon>
    </lineage>
</organism>
<accession>A0A0Q5WJ98</accession>
<evidence type="ECO:0000256" key="2">
    <source>
        <dbReference type="SAM" id="Phobius"/>
    </source>
</evidence>
<evidence type="ECO:0000313" key="4">
    <source>
        <dbReference type="Proteomes" id="UP000008711"/>
    </source>
</evidence>
<feature type="region of interest" description="Disordered" evidence="1">
    <location>
        <begin position="76"/>
        <end position="112"/>
    </location>
</feature>
<protein>
    <recommendedName>
        <fullName evidence="5">EMI domain-containing protein</fullName>
    </recommendedName>
</protein>
<feature type="transmembrane region" description="Helical" evidence="2">
    <location>
        <begin position="127"/>
        <end position="149"/>
    </location>
</feature>
<reference evidence="3 4" key="1">
    <citation type="journal article" date="2007" name="Nature">
        <title>Evolution of genes and genomes on the Drosophila phylogeny.</title>
        <authorList>
            <consortium name="Drosophila 12 Genomes Consortium"/>
            <person name="Clark A.G."/>
            <person name="Eisen M.B."/>
            <person name="Smith D.R."/>
            <person name="Bergman C.M."/>
            <person name="Oliver B."/>
            <person name="Markow T.A."/>
            <person name="Kaufman T.C."/>
            <person name="Kellis M."/>
            <person name="Gelbart W."/>
            <person name="Iyer V.N."/>
            <person name="Pollard D.A."/>
            <person name="Sackton T.B."/>
            <person name="Larracuente A.M."/>
            <person name="Singh N.D."/>
            <person name="Abad J.P."/>
            <person name="Abt D.N."/>
            <person name="Adryan B."/>
            <person name="Aguade M."/>
            <person name="Akashi H."/>
            <person name="Anderson W.W."/>
            <person name="Aquadro C.F."/>
            <person name="Ardell D.H."/>
            <person name="Arguello R."/>
            <person name="Artieri C.G."/>
            <person name="Barbash D.A."/>
            <person name="Barker D."/>
            <person name="Barsanti P."/>
            <person name="Batterham P."/>
            <person name="Batzoglou S."/>
            <person name="Begun D."/>
            <person name="Bhutkar A."/>
            <person name="Blanco E."/>
            <person name="Bosak S.A."/>
            <person name="Bradley R.K."/>
            <person name="Brand A.D."/>
            <person name="Brent M.R."/>
            <person name="Brooks A.N."/>
            <person name="Brown R.H."/>
            <person name="Butlin R.K."/>
            <person name="Caggese C."/>
            <person name="Calvi B.R."/>
            <person name="Bernardo de Carvalho A."/>
            <person name="Caspi A."/>
            <person name="Castrezana S."/>
            <person name="Celniker S.E."/>
            <person name="Chang J.L."/>
            <person name="Chapple C."/>
            <person name="Chatterji S."/>
            <person name="Chinwalla A."/>
            <person name="Civetta A."/>
            <person name="Clifton S.W."/>
            <person name="Comeron J.M."/>
            <person name="Costello J.C."/>
            <person name="Coyne J.A."/>
            <person name="Daub J."/>
            <person name="David R.G."/>
            <person name="Delcher A.L."/>
            <person name="Delehaunty K."/>
            <person name="Do C.B."/>
            <person name="Ebling H."/>
            <person name="Edwards K."/>
            <person name="Eickbush T."/>
            <person name="Evans J.D."/>
            <person name="Filipski A."/>
            <person name="Findeiss S."/>
            <person name="Freyhult E."/>
            <person name="Fulton L."/>
            <person name="Fulton R."/>
            <person name="Garcia A.C."/>
            <person name="Gardiner A."/>
            <person name="Garfield D.A."/>
            <person name="Garvin B.E."/>
            <person name="Gibson G."/>
            <person name="Gilbert D."/>
            <person name="Gnerre S."/>
            <person name="Godfrey J."/>
            <person name="Good R."/>
            <person name="Gotea V."/>
            <person name="Gravely B."/>
            <person name="Greenberg A.J."/>
            <person name="Griffiths-Jones S."/>
            <person name="Gross S."/>
            <person name="Guigo R."/>
            <person name="Gustafson E.A."/>
            <person name="Haerty W."/>
            <person name="Hahn M.W."/>
            <person name="Halligan D.L."/>
            <person name="Halpern A.L."/>
            <person name="Halter G.M."/>
            <person name="Han M.V."/>
            <person name="Heger A."/>
            <person name="Hillier L."/>
            <person name="Hinrichs A.S."/>
            <person name="Holmes I."/>
            <person name="Hoskins R.A."/>
            <person name="Hubisz M.J."/>
            <person name="Hultmark D."/>
            <person name="Huntley M.A."/>
            <person name="Jaffe D.B."/>
            <person name="Jagadeeshan S."/>
            <person name="Jeck W.R."/>
            <person name="Johnson J."/>
            <person name="Jones C.D."/>
            <person name="Jordan W.C."/>
            <person name="Karpen G.H."/>
            <person name="Kataoka E."/>
            <person name="Keightley P.D."/>
            <person name="Kheradpour P."/>
            <person name="Kirkness E.F."/>
            <person name="Koerich L.B."/>
            <person name="Kristiansen K."/>
            <person name="Kudrna D."/>
            <person name="Kulathinal R.J."/>
            <person name="Kumar S."/>
            <person name="Kwok R."/>
            <person name="Lander E."/>
            <person name="Langley C.H."/>
            <person name="Lapoint R."/>
            <person name="Lazzaro B.P."/>
            <person name="Lee S.J."/>
            <person name="Levesque L."/>
            <person name="Li R."/>
            <person name="Lin C.F."/>
            <person name="Lin M.F."/>
            <person name="Lindblad-Toh K."/>
            <person name="Llopart A."/>
            <person name="Long M."/>
            <person name="Low L."/>
            <person name="Lozovsky E."/>
            <person name="Lu J."/>
            <person name="Luo M."/>
            <person name="Machado C.A."/>
            <person name="Makalowski W."/>
            <person name="Marzo M."/>
            <person name="Matsuda M."/>
            <person name="Matzkin L."/>
            <person name="McAllister B."/>
            <person name="McBride C.S."/>
            <person name="McKernan B."/>
            <person name="McKernan K."/>
            <person name="Mendez-Lago M."/>
            <person name="Minx P."/>
            <person name="Mollenhauer M.U."/>
            <person name="Montooth K."/>
            <person name="Mount S.M."/>
            <person name="Mu X."/>
            <person name="Myers E."/>
            <person name="Negre B."/>
            <person name="Newfeld S."/>
            <person name="Nielsen R."/>
            <person name="Noor M.A."/>
            <person name="O'Grady P."/>
            <person name="Pachter L."/>
            <person name="Papaceit M."/>
            <person name="Parisi M.J."/>
            <person name="Parisi M."/>
            <person name="Parts L."/>
            <person name="Pedersen J.S."/>
            <person name="Pesole G."/>
            <person name="Phillippy A.M."/>
            <person name="Ponting C.P."/>
            <person name="Pop M."/>
            <person name="Porcelli D."/>
            <person name="Powell J.R."/>
            <person name="Prohaska S."/>
            <person name="Pruitt K."/>
            <person name="Puig M."/>
            <person name="Quesneville H."/>
            <person name="Ram K.R."/>
            <person name="Rand D."/>
            <person name="Rasmussen M.D."/>
            <person name="Reed L.K."/>
            <person name="Reenan R."/>
            <person name="Reily A."/>
            <person name="Remington K.A."/>
            <person name="Rieger T.T."/>
            <person name="Ritchie M.G."/>
            <person name="Robin C."/>
            <person name="Rogers Y.H."/>
            <person name="Rohde C."/>
            <person name="Rozas J."/>
            <person name="Rubenfield M.J."/>
            <person name="Ruiz A."/>
            <person name="Russo S."/>
            <person name="Salzberg S.L."/>
            <person name="Sanchez-Gracia A."/>
            <person name="Saranga D.J."/>
            <person name="Sato H."/>
            <person name="Schaeffer S.W."/>
            <person name="Schatz M.C."/>
            <person name="Schlenke T."/>
            <person name="Schwartz R."/>
            <person name="Segarra C."/>
            <person name="Singh R.S."/>
            <person name="Sirot L."/>
            <person name="Sirota M."/>
            <person name="Sisneros N.B."/>
            <person name="Smith C.D."/>
            <person name="Smith T.F."/>
            <person name="Spieth J."/>
            <person name="Stage D.E."/>
            <person name="Stark A."/>
            <person name="Stephan W."/>
            <person name="Strausberg R.L."/>
            <person name="Strempel S."/>
            <person name="Sturgill D."/>
            <person name="Sutton G."/>
            <person name="Sutton G.G."/>
            <person name="Tao W."/>
            <person name="Teichmann S."/>
            <person name="Tobari Y.N."/>
            <person name="Tomimura Y."/>
            <person name="Tsolas J.M."/>
            <person name="Valente V.L."/>
            <person name="Venter E."/>
            <person name="Venter J.C."/>
            <person name="Vicario S."/>
            <person name="Vieira F.G."/>
            <person name="Vilella A.J."/>
            <person name="Villasante A."/>
            <person name="Walenz B."/>
            <person name="Wang J."/>
            <person name="Wasserman M."/>
            <person name="Watts T."/>
            <person name="Wilson D."/>
            <person name="Wilson R.K."/>
            <person name="Wing R.A."/>
            <person name="Wolfner M.F."/>
            <person name="Wong A."/>
            <person name="Wong G.K."/>
            <person name="Wu C.I."/>
            <person name="Wu G."/>
            <person name="Yamamoto D."/>
            <person name="Yang H.P."/>
            <person name="Yang S.P."/>
            <person name="Yorke J.A."/>
            <person name="Yoshida K."/>
            <person name="Zdobnov E."/>
            <person name="Zhang P."/>
            <person name="Zhang Y."/>
            <person name="Zimin A.V."/>
            <person name="Baldwin J."/>
            <person name="Abdouelleil A."/>
            <person name="Abdulkadir J."/>
            <person name="Abebe A."/>
            <person name="Abera B."/>
            <person name="Abreu J."/>
            <person name="Acer S.C."/>
            <person name="Aftuck L."/>
            <person name="Alexander A."/>
            <person name="An P."/>
            <person name="Anderson E."/>
            <person name="Anderson S."/>
            <person name="Arachi H."/>
            <person name="Azer M."/>
            <person name="Bachantsang P."/>
            <person name="Barry A."/>
            <person name="Bayul T."/>
            <person name="Berlin A."/>
            <person name="Bessette D."/>
            <person name="Bloom T."/>
            <person name="Blye J."/>
            <person name="Boguslavskiy L."/>
            <person name="Bonnet C."/>
            <person name="Boukhgalter B."/>
            <person name="Bourzgui I."/>
            <person name="Brown A."/>
            <person name="Cahill P."/>
            <person name="Channer S."/>
            <person name="Cheshatsang Y."/>
            <person name="Chuda L."/>
            <person name="Citroen M."/>
            <person name="Collymore A."/>
            <person name="Cooke P."/>
            <person name="Costello M."/>
            <person name="D'Aco K."/>
            <person name="Daza R."/>
            <person name="De Haan G."/>
            <person name="DeGray S."/>
            <person name="DeMaso C."/>
            <person name="Dhargay N."/>
            <person name="Dooley K."/>
            <person name="Dooley E."/>
            <person name="Doricent M."/>
            <person name="Dorje P."/>
            <person name="Dorjee K."/>
            <person name="Dupes A."/>
            <person name="Elong R."/>
            <person name="Falk J."/>
            <person name="Farina A."/>
            <person name="Faro S."/>
            <person name="Ferguson D."/>
            <person name="Fisher S."/>
            <person name="Foley C.D."/>
            <person name="Franke A."/>
            <person name="Friedrich D."/>
            <person name="Gadbois L."/>
            <person name="Gearin G."/>
            <person name="Gearin C.R."/>
            <person name="Giannoukos G."/>
            <person name="Goode T."/>
            <person name="Graham J."/>
            <person name="Grandbois E."/>
            <person name="Grewal S."/>
            <person name="Gyaltsen K."/>
            <person name="Hafez N."/>
            <person name="Hagos B."/>
            <person name="Hall J."/>
            <person name="Henson C."/>
            <person name="Hollinger A."/>
            <person name="Honan T."/>
            <person name="Huard M.D."/>
            <person name="Hughes L."/>
            <person name="Hurhula B."/>
            <person name="Husby M.E."/>
            <person name="Kamat A."/>
            <person name="Kanga B."/>
            <person name="Kashin S."/>
            <person name="Khazanovich D."/>
            <person name="Kisner P."/>
            <person name="Lance K."/>
            <person name="Lara M."/>
            <person name="Lee W."/>
            <person name="Lennon N."/>
            <person name="Letendre F."/>
            <person name="LeVine R."/>
            <person name="Lipovsky A."/>
            <person name="Liu X."/>
            <person name="Liu J."/>
            <person name="Liu S."/>
            <person name="Lokyitsang T."/>
            <person name="Lokyitsang Y."/>
            <person name="Lubonja R."/>
            <person name="Lui A."/>
            <person name="MacDonald P."/>
            <person name="Magnisalis V."/>
            <person name="Maru K."/>
            <person name="Matthews C."/>
            <person name="McCusker W."/>
            <person name="McDonough S."/>
            <person name="Mehta T."/>
            <person name="Meldrim J."/>
            <person name="Meneus L."/>
            <person name="Mihai O."/>
            <person name="Mihalev A."/>
            <person name="Mihova T."/>
            <person name="Mittelman R."/>
            <person name="Mlenga V."/>
            <person name="Montmayeur A."/>
            <person name="Mulrain L."/>
            <person name="Navidi A."/>
            <person name="Naylor J."/>
            <person name="Negash T."/>
            <person name="Nguyen T."/>
            <person name="Nguyen N."/>
            <person name="Nicol R."/>
            <person name="Norbu C."/>
            <person name="Norbu N."/>
            <person name="Novod N."/>
            <person name="O'Neill B."/>
            <person name="Osman S."/>
            <person name="Markiewicz E."/>
            <person name="Oyono O.L."/>
            <person name="Patti C."/>
            <person name="Phunkhang P."/>
            <person name="Pierre F."/>
            <person name="Priest M."/>
            <person name="Raghuraman S."/>
            <person name="Rege F."/>
            <person name="Reyes R."/>
            <person name="Rise C."/>
            <person name="Rogov P."/>
            <person name="Ross K."/>
            <person name="Ryan E."/>
            <person name="Settipalli S."/>
            <person name="Shea T."/>
            <person name="Sherpa N."/>
            <person name="Shi L."/>
            <person name="Shih D."/>
            <person name="Sparrow T."/>
            <person name="Spaulding J."/>
            <person name="Stalker J."/>
            <person name="Stange-Thomann N."/>
            <person name="Stavropoulos S."/>
            <person name="Stone C."/>
            <person name="Strader C."/>
            <person name="Tesfaye S."/>
            <person name="Thomson T."/>
            <person name="Thoulutsang Y."/>
            <person name="Thoulutsang D."/>
            <person name="Topham K."/>
            <person name="Topping I."/>
            <person name="Tsamla T."/>
            <person name="Vassiliev H."/>
            <person name="Vo A."/>
            <person name="Wangchuk T."/>
            <person name="Wangdi T."/>
            <person name="Weiand M."/>
            <person name="Wilkinson J."/>
            <person name="Wilson A."/>
            <person name="Yadav S."/>
            <person name="Young G."/>
            <person name="Yu Q."/>
            <person name="Zembek L."/>
            <person name="Zhong D."/>
            <person name="Zimmer A."/>
            <person name="Zwirko Z."/>
            <person name="Jaffe D.B."/>
            <person name="Alvarez P."/>
            <person name="Brockman W."/>
            <person name="Butler J."/>
            <person name="Chin C."/>
            <person name="Gnerre S."/>
            <person name="Grabherr M."/>
            <person name="Kleber M."/>
            <person name="Mauceli E."/>
            <person name="MacCallum I."/>
        </authorList>
    </citation>
    <scope>NUCLEOTIDE SEQUENCE [LARGE SCALE GENOMIC DNA]</scope>
    <source>
        <strain evidence="3 4">TSC#14021-0224.01</strain>
    </source>
</reference>
<keyword evidence="2" id="KW-0812">Transmembrane</keyword>
<evidence type="ECO:0000313" key="3">
    <source>
        <dbReference type="EMBL" id="KQS70459.1"/>
    </source>
</evidence>
<feature type="compositionally biased region" description="Low complexity" evidence="1">
    <location>
        <begin position="82"/>
        <end position="91"/>
    </location>
</feature>
<keyword evidence="4" id="KW-1185">Reference proteome</keyword>
<dbReference type="KEGG" id="der:26526004"/>
<proteinExistence type="predicted"/>
<dbReference type="OrthoDB" id="7871219at2759"/>
<name>A0A0Q5WJ98_DROER</name>
<gene>
    <name evidence="3" type="primary">Dere\GG26180</name>
    <name evidence="3" type="synonym">GG26180</name>
    <name evidence="3" type="ORF">Dere_GG26180</name>
</gene>